<evidence type="ECO:0000256" key="1">
    <source>
        <dbReference type="ARBA" id="ARBA00005254"/>
    </source>
</evidence>
<dbReference type="InterPro" id="IPR014748">
    <property type="entry name" value="Enoyl-CoA_hydra_C"/>
</dbReference>
<evidence type="ECO:0000313" key="4">
    <source>
        <dbReference type="Proteomes" id="UP000766336"/>
    </source>
</evidence>
<proteinExistence type="inferred from homology"/>
<keyword evidence="4" id="KW-1185">Reference proteome</keyword>
<name>A0ABS5QGP4_9PROT</name>
<dbReference type="NCBIfam" id="NF006699">
    <property type="entry name" value="PRK09245.1"/>
    <property type="match status" value="1"/>
</dbReference>
<evidence type="ECO:0000313" key="3">
    <source>
        <dbReference type="EMBL" id="MBS7812754.1"/>
    </source>
</evidence>
<dbReference type="InterPro" id="IPR001753">
    <property type="entry name" value="Enoyl-CoA_hydra/iso"/>
</dbReference>
<sequence>MSDFLLIEQHGPVVTITLNAPERRNAISSFSDCDEVEDACRRITRDESVRCVIVTGADPAFCAGGDLKGMRDRTGIMAATSAAEMRENYRRGIQRIPLALWELDVPTIAAINGPAIGAGLDLACMCDMRIASEKAIFAESFVRVGIVPGDGGAWLLPRAVGLAMAAEMSFTGDPLNAEQGLAARLVSRVVPHAELLPAAKELAARVAKNPPQVLRMTKRLLREGQHMSLPSLLELSAAYQAIAQETEDHKEAVNAMLGKRAPVFTGR</sequence>
<reference evidence="3 4" key="1">
    <citation type="submission" date="2021-05" db="EMBL/GenBank/DDBJ databases">
        <title>Roseococcus sp. XZZS9, whole genome shotgun sequencing project.</title>
        <authorList>
            <person name="Zhao G."/>
            <person name="Shen L."/>
        </authorList>
    </citation>
    <scope>NUCLEOTIDE SEQUENCE [LARGE SCALE GENOMIC DNA]</scope>
    <source>
        <strain evidence="3 4">XZZS9</strain>
    </source>
</reference>
<gene>
    <name evidence="3" type="ORF">KHU32_17515</name>
</gene>
<dbReference type="PANTHER" id="PTHR11941">
    <property type="entry name" value="ENOYL-COA HYDRATASE-RELATED"/>
    <property type="match status" value="1"/>
</dbReference>
<dbReference type="CDD" id="cd06558">
    <property type="entry name" value="crotonase-like"/>
    <property type="match status" value="1"/>
</dbReference>
<dbReference type="PANTHER" id="PTHR11941:SF133">
    <property type="entry name" value="1,2-EPOXYPHENYLACETYL-COA ISOMERASE"/>
    <property type="match status" value="1"/>
</dbReference>
<dbReference type="RefSeq" id="WP_213671440.1">
    <property type="nucleotide sequence ID" value="NZ_JAHCDA010000003.1"/>
</dbReference>
<evidence type="ECO:0000256" key="2">
    <source>
        <dbReference type="ARBA" id="ARBA00023239"/>
    </source>
</evidence>
<dbReference type="Proteomes" id="UP000766336">
    <property type="component" value="Unassembled WGS sequence"/>
</dbReference>
<dbReference type="InterPro" id="IPR029045">
    <property type="entry name" value="ClpP/crotonase-like_dom_sf"/>
</dbReference>
<organism evidence="3 4">
    <name type="scientific">Roseococcus pinisoli</name>
    <dbReference type="NCBI Taxonomy" id="2835040"/>
    <lineage>
        <taxon>Bacteria</taxon>
        <taxon>Pseudomonadati</taxon>
        <taxon>Pseudomonadota</taxon>
        <taxon>Alphaproteobacteria</taxon>
        <taxon>Acetobacterales</taxon>
        <taxon>Roseomonadaceae</taxon>
        <taxon>Roseococcus</taxon>
    </lineage>
</organism>
<dbReference type="SUPFAM" id="SSF52096">
    <property type="entry name" value="ClpP/crotonase"/>
    <property type="match status" value="1"/>
</dbReference>
<comment type="caution">
    <text evidence="3">The sequence shown here is derived from an EMBL/GenBank/DDBJ whole genome shotgun (WGS) entry which is preliminary data.</text>
</comment>
<dbReference type="EMBL" id="JAHCDA010000003">
    <property type="protein sequence ID" value="MBS7812754.1"/>
    <property type="molecule type" value="Genomic_DNA"/>
</dbReference>
<keyword evidence="2" id="KW-0456">Lyase</keyword>
<dbReference type="Pfam" id="PF00378">
    <property type="entry name" value="ECH_1"/>
    <property type="match status" value="1"/>
</dbReference>
<dbReference type="Gene3D" id="1.10.12.10">
    <property type="entry name" value="Lyase 2-enoyl-coa Hydratase, Chain A, domain 2"/>
    <property type="match status" value="1"/>
</dbReference>
<accession>A0ABS5QGP4</accession>
<comment type="similarity">
    <text evidence="1">Belongs to the enoyl-CoA hydratase/isomerase family.</text>
</comment>
<protein>
    <submittedName>
        <fullName evidence="3">Crotonase/enoyl-CoA hydratase family protein</fullName>
    </submittedName>
</protein>
<dbReference type="Gene3D" id="3.90.226.10">
    <property type="entry name" value="2-enoyl-CoA Hydratase, Chain A, domain 1"/>
    <property type="match status" value="1"/>
</dbReference>